<organism evidence="2 3">
    <name type="scientific">Acyrthosiphon pisum</name>
    <name type="common">Pea aphid</name>
    <dbReference type="NCBI Taxonomy" id="7029"/>
    <lineage>
        <taxon>Eukaryota</taxon>
        <taxon>Metazoa</taxon>
        <taxon>Ecdysozoa</taxon>
        <taxon>Arthropoda</taxon>
        <taxon>Hexapoda</taxon>
        <taxon>Insecta</taxon>
        <taxon>Pterygota</taxon>
        <taxon>Neoptera</taxon>
        <taxon>Paraneoptera</taxon>
        <taxon>Hemiptera</taxon>
        <taxon>Sternorrhyncha</taxon>
        <taxon>Aphidomorpha</taxon>
        <taxon>Aphidoidea</taxon>
        <taxon>Aphididae</taxon>
        <taxon>Macrosiphini</taxon>
        <taxon>Acyrthosiphon</taxon>
    </lineage>
</organism>
<dbReference type="Pfam" id="PF09746">
    <property type="entry name" value="Membralin"/>
    <property type="match status" value="1"/>
</dbReference>
<reference evidence="3" key="1">
    <citation type="submission" date="2010-06" db="EMBL/GenBank/DDBJ databases">
        <authorList>
            <person name="Jiang H."/>
            <person name="Abraham K."/>
            <person name="Ali S."/>
            <person name="Alsbrooks S.L."/>
            <person name="Anim B.N."/>
            <person name="Anosike U.S."/>
            <person name="Attaway T."/>
            <person name="Bandaranaike D.P."/>
            <person name="Battles P.K."/>
            <person name="Bell S.N."/>
            <person name="Bell A.V."/>
            <person name="Beltran B."/>
            <person name="Bickham C."/>
            <person name="Bustamante Y."/>
            <person name="Caleb T."/>
            <person name="Canada A."/>
            <person name="Cardenas V."/>
            <person name="Carter K."/>
            <person name="Chacko J."/>
            <person name="Chandrabose M.N."/>
            <person name="Chavez D."/>
            <person name="Chavez A."/>
            <person name="Chen L."/>
            <person name="Chu H.-S."/>
            <person name="Claassen K.J."/>
            <person name="Cockrell R."/>
            <person name="Collins M."/>
            <person name="Cooper J.A."/>
            <person name="Cree A."/>
            <person name="Curry S.M."/>
            <person name="Da Y."/>
            <person name="Dao M.D."/>
            <person name="Das B."/>
            <person name="Davila M.-L."/>
            <person name="Davy-Carroll L."/>
            <person name="Denson S."/>
            <person name="Dinh H."/>
            <person name="Ebong V.E."/>
            <person name="Edwards J.R."/>
            <person name="Egan A."/>
            <person name="El-Daye J."/>
            <person name="Escobedo L."/>
            <person name="Fernandez S."/>
            <person name="Fernando P.R."/>
            <person name="Flagg N."/>
            <person name="Forbes L.D."/>
            <person name="Fowler R.G."/>
            <person name="Fu Q."/>
            <person name="Gabisi R.A."/>
            <person name="Ganer J."/>
            <person name="Garbino Pronczuk A."/>
            <person name="Garcia R.M."/>
            <person name="Garner T."/>
            <person name="Garrett T.E."/>
            <person name="Gonzalez D.A."/>
            <person name="Hamid H."/>
            <person name="Hawkins E.S."/>
            <person name="Hirani K."/>
            <person name="Hogues M.E."/>
            <person name="Hollins B."/>
            <person name="Hsiao C.-H."/>
            <person name="Jabil R."/>
            <person name="James M.L."/>
            <person name="Jhangiani S.N."/>
            <person name="Johnson B."/>
            <person name="Johnson Q."/>
            <person name="Joshi V."/>
            <person name="Kalu J.B."/>
            <person name="Kam C."/>
            <person name="Kashfia A."/>
            <person name="Keebler J."/>
            <person name="Kisamo H."/>
            <person name="Kovar C.L."/>
            <person name="Lago L.A."/>
            <person name="Lai C.-Y."/>
            <person name="Laidlaw J."/>
            <person name="Lara F."/>
            <person name="Le T.-K."/>
            <person name="Lee S.L."/>
            <person name="Legall F.H."/>
            <person name="Lemon S.J."/>
            <person name="Lewis L.R."/>
            <person name="Li B."/>
            <person name="Liu Y."/>
            <person name="Liu Y.-S."/>
            <person name="Lopez J."/>
            <person name="Lozado R.J."/>
            <person name="Lu J."/>
            <person name="Madu R.C."/>
            <person name="Maheshwari M."/>
            <person name="Maheshwari R."/>
            <person name="Malloy K."/>
            <person name="Martinez E."/>
            <person name="Mathew T."/>
            <person name="Mercado I.C."/>
            <person name="Mercado C."/>
            <person name="Meyer B."/>
            <person name="Montgomery K."/>
            <person name="Morgan M.B."/>
            <person name="Munidasa M."/>
            <person name="Nazareth L.V."/>
            <person name="Nelson J."/>
            <person name="Ng B.M."/>
            <person name="Nguyen N.B."/>
            <person name="Nguyen P.Q."/>
            <person name="Nguyen T."/>
            <person name="Obregon M."/>
            <person name="Okwuonu G.O."/>
            <person name="Onwere C.G."/>
            <person name="Orozco G."/>
            <person name="Parra A."/>
            <person name="Patel S."/>
            <person name="Patil S."/>
            <person name="Perez A."/>
            <person name="Perez Y."/>
            <person name="Pham C."/>
            <person name="Primus E.L."/>
            <person name="Pu L.-L."/>
            <person name="Puazo M."/>
            <person name="Qin X."/>
            <person name="Quiroz J.B."/>
            <person name="Reese J."/>
            <person name="Richards S."/>
            <person name="Rives C.M."/>
            <person name="Robberts R."/>
            <person name="Ruiz S.J."/>
            <person name="Ruiz M.J."/>
            <person name="Santibanez J."/>
            <person name="Schneider B.W."/>
            <person name="Sisson I."/>
            <person name="Smith M."/>
            <person name="Sodergren E."/>
            <person name="Song X.-Z."/>
            <person name="Song B.B."/>
            <person name="Summersgill H."/>
            <person name="Thelus R."/>
            <person name="Thornton R.D."/>
            <person name="Trejos Z.Y."/>
            <person name="Usmani K."/>
            <person name="Vattathil S."/>
            <person name="Villasana D."/>
            <person name="Walker D.L."/>
            <person name="Wang S."/>
            <person name="Wang K."/>
            <person name="White C.S."/>
            <person name="Williams A.C."/>
            <person name="Williamson J."/>
            <person name="Wilson K."/>
            <person name="Woghiren I.O."/>
            <person name="Woodworth J.R."/>
            <person name="Worley K.C."/>
            <person name="Wright R.A."/>
            <person name="Wu W."/>
            <person name="Young L."/>
            <person name="Zhang L."/>
            <person name="Zhang J."/>
            <person name="Zhu Y."/>
            <person name="Muzny D.M."/>
            <person name="Weinstock G."/>
            <person name="Gibbs R.A."/>
        </authorList>
    </citation>
    <scope>NUCLEOTIDE SEQUENCE [LARGE SCALE GENOMIC DNA]</scope>
    <source>
        <strain evidence="3">LSR1</strain>
    </source>
</reference>
<feature type="transmembrane region" description="Helical" evidence="1">
    <location>
        <begin position="385"/>
        <end position="403"/>
    </location>
</feature>
<keyword evidence="1" id="KW-0812">Transmembrane</keyword>
<name>A0A8R1WZ95_ACYPI</name>
<dbReference type="RefSeq" id="XP_008180367.2">
    <property type="nucleotide sequence ID" value="XM_008182145.3"/>
</dbReference>
<evidence type="ECO:0000313" key="2">
    <source>
        <dbReference type="EnsemblMetazoa" id="XP_008180367.2"/>
    </source>
</evidence>
<dbReference type="InterPro" id="IPR019144">
    <property type="entry name" value="Membralin"/>
</dbReference>
<keyword evidence="1" id="KW-1133">Transmembrane helix</keyword>
<dbReference type="GO" id="GO:0034976">
    <property type="term" value="P:response to endoplasmic reticulum stress"/>
    <property type="evidence" value="ECO:0007669"/>
    <property type="project" value="TreeGrafter"/>
</dbReference>
<feature type="transmembrane region" description="Helical" evidence="1">
    <location>
        <begin position="34"/>
        <end position="55"/>
    </location>
</feature>
<dbReference type="EnsemblMetazoa" id="XM_008182145.3">
    <property type="protein sequence ID" value="XP_008180367.2"/>
    <property type="gene ID" value="LOC100574525"/>
</dbReference>
<evidence type="ECO:0000256" key="1">
    <source>
        <dbReference type="SAM" id="Phobius"/>
    </source>
</evidence>
<dbReference type="PANTHER" id="PTHR21650">
    <property type="entry name" value="MEMBRALIN/KINETOCHORE PROTEIN NUF2"/>
    <property type="match status" value="1"/>
</dbReference>
<proteinExistence type="predicted"/>
<keyword evidence="3" id="KW-1185">Reference proteome</keyword>
<reference evidence="2" key="2">
    <citation type="submission" date="2022-06" db="UniProtKB">
        <authorList>
            <consortium name="EnsemblMetazoa"/>
        </authorList>
    </citation>
    <scope>IDENTIFICATION</scope>
</reference>
<dbReference type="Proteomes" id="UP000007819">
    <property type="component" value="Chromosome X"/>
</dbReference>
<feature type="transmembrane region" description="Helical" evidence="1">
    <location>
        <begin position="314"/>
        <end position="347"/>
    </location>
</feature>
<dbReference type="KEGG" id="api:100574525"/>
<sequence length="493" mass="57942">MSANNNFQFNIRDSMYFRFSTKYMEFFPRNVRRVIEFVILFEAILALYAFINFHIKLAQPVDCLDHVIDIWPKNGILRVEIIQNHERYWVQKGKINKFLTVEDTFESDYRFNNVLYKINDNFSLFNDFIKTSNPEKNEEVDIEPSTEELDENKFRETSTVNNINVEDEKKKPPVTPRRAHSGQCPVSYVESMWGASYFSIYQFTHSNENDNDIYYENYIVEYSLNDENLFLSSEARQGLEIPVMVVTLNPIFNKCFGNSLNRHFLENFIGYDEILYASIKAVAKSEENRGFIRNVITSKHFPIEAKTQKDRASYILSFFIMIIITLVISLYTRLMNYQLFVAFNYLLNRQNGINGEVSLFKCYVSFLGFLGLSSLIWLYFKDVDALLYIMFIVVAAEMYYAVFTHNETTRKHWPKFFFLYLFMFYAYDYRFNGPVQILESYLFMVFYNAFHGILLSPHRTTIRGAANRNSGDDKSAAIAIFEATEPSTQPPGI</sequence>
<feature type="transmembrane region" description="Helical" evidence="1">
    <location>
        <begin position="415"/>
        <end position="431"/>
    </location>
</feature>
<dbReference type="OrthoDB" id="6619485at2759"/>
<feature type="transmembrane region" description="Helical" evidence="1">
    <location>
        <begin position="359"/>
        <end position="379"/>
    </location>
</feature>
<dbReference type="GO" id="GO:1904294">
    <property type="term" value="P:positive regulation of ERAD pathway"/>
    <property type="evidence" value="ECO:0007669"/>
    <property type="project" value="TreeGrafter"/>
</dbReference>
<dbReference type="GO" id="GO:0005783">
    <property type="term" value="C:endoplasmic reticulum"/>
    <property type="evidence" value="ECO:0007669"/>
    <property type="project" value="TreeGrafter"/>
</dbReference>
<accession>A0A8R1WZ95</accession>
<evidence type="ECO:0000313" key="3">
    <source>
        <dbReference type="Proteomes" id="UP000007819"/>
    </source>
</evidence>
<dbReference type="PANTHER" id="PTHR21650:SF4">
    <property type="entry name" value="MEMBRALIN"/>
    <property type="match status" value="1"/>
</dbReference>
<keyword evidence="1" id="KW-0472">Membrane</keyword>
<evidence type="ECO:0008006" key="4">
    <source>
        <dbReference type="Google" id="ProtNLM"/>
    </source>
</evidence>
<protein>
    <recommendedName>
        <fullName evidence="4">Membralin</fullName>
    </recommendedName>
</protein>
<dbReference type="AlphaFoldDB" id="A0A8R1WZ95"/>
<dbReference type="GeneID" id="100574525"/>